<dbReference type="CDD" id="cd17574">
    <property type="entry name" value="REC_OmpR"/>
    <property type="match status" value="1"/>
</dbReference>
<evidence type="ECO:0000256" key="1">
    <source>
        <dbReference type="ARBA" id="ARBA00022553"/>
    </source>
</evidence>
<dbReference type="InterPro" id="IPR001789">
    <property type="entry name" value="Sig_transdc_resp-reg_receiver"/>
</dbReference>
<keyword evidence="1 2" id="KW-0597">Phosphoprotein</keyword>
<dbReference type="Pfam" id="PF00072">
    <property type="entry name" value="Response_reg"/>
    <property type="match status" value="1"/>
</dbReference>
<gene>
    <name evidence="4" type="ORF">UU65_C0001G0132</name>
</gene>
<comment type="caution">
    <text evidence="4">The sequence shown here is derived from an EMBL/GenBank/DDBJ whole genome shotgun (WGS) entry which is preliminary data.</text>
</comment>
<sequence length="121" mass="13913">MRVLLVDDDQLMTRMYERKFQFEGHDIVVVDNGRSGLELLEDDKSFDVILLDVMMPEMNGFEFLEAKQKMENAKDIPVIMLTNLVGSEDDEKKGINLGAKEYLVKSRLQPNDIVEAAKKYV</sequence>
<dbReference type="PANTHER" id="PTHR44591">
    <property type="entry name" value="STRESS RESPONSE REGULATOR PROTEIN 1"/>
    <property type="match status" value="1"/>
</dbReference>
<name>A0A0G0WCF2_UNCC2</name>
<accession>A0A0G0WCF2</accession>
<feature type="domain" description="Response regulatory" evidence="3">
    <location>
        <begin position="2"/>
        <end position="120"/>
    </location>
</feature>
<protein>
    <submittedName>
        <fullName evidence="4">Two component transcriptional regulator, two-component system, OmpR family, phosphate regulon response regulator PhoB</fullName>
    </submittedName>
</protein>
<dbReference type="PROSITE" id="PS50110">
    <property type="entry name" value="RESPONSE_REGULATORY"/>
    <property type="match status" value="1"/>
</dbReference>
<dbReference type="EMBL" id="LCBL01000001">
    <property type="protein sequence ID" value="KKS09727.1"/>
    <property type="molecule type" value="Genomic_DNA"/>
</dbReference>
<dbReference type="GO" id="GO:0000160">
    <property type="term" value="P:phosphorelay signal transduction system"/>
    <property type="evidence" value="ECO:0007669"/>
    <property type="project" value="InterPro"/>
</dbReference>
<evidence type="ECO:0000256" key="2">
    <source>
        <dbReference type="PROSITE-ProRule" id="PRU00169"/>
    </source>
</evidence>
<feature type="modified residue" description="4-aspartylphosphate" evidence="2">
    <location>
        <position position="52"/>
    </location>
</feature>
<evidence type="ECO:0000313" key="4">
    <source>
        <dbReference type="EMBL" id="KKS09727.1"/>
    </source>
</evidence>
<proteinExistence type="predicted"/>
<dbReference type="SUPFAM" id="SSF52172">
    <property type="entry name" value="CheY-like"/>
    <property type="match status" value="1"/>
</dbReference>
<dbReference type="InterPro" id="IPR050595">
    <property type="entry name" value="Bact_response_regulator"/>
</dbReference>
<dbReference type="AlphaFoldDB" id="A0A0G0WCF2"/>
<reference evidence="4 5" key="1">
    <citation type="journal article" date="2015" name="Nature">
        <title>rRNA introns, odd ribosomes, and small enigmatic genomes across a large radiation of phyla.</title>
        <authorList>
            <person name="Brown C.T."/>
            <person name="Hug L.A."/>
            <person name="Thomas B.C."/>
            <person name="Sharon I."/>
            <person name="Castelle C.J."/>
            <person name="Singh A."/>
            <person name="Wilkins M.J."/>
            <person name="Williams K.H."/>
            <person name="Banfield J.F."/>
        </authorList>
    </citation>
    <scope>NUCLEOTIDE SEQUENCE [LARGE SCALE GENOMIC DNA]</scope>
</reference>
<dbReference type="SMART" id="SM00448">
    <property type="entry name" value="REC"/>
    <property type="match status" value="1"/>
</dbReference>
<evidence type="ECO:0000259" key="3">
    <source>
        <dbReference type="PROSITE" id="PS50110"/>
    </source>
</evidence>
<dbReference type="InterPro" id="IPR011006">
    <property type="entry name" value="CheY-like_superfamily"/>
</dbReference>
<evidence type="ECO:0000313" key="5">
    <source>
        <dbReference type="Proteomes" id="UP000033869"/>
    </source>
</evidence>
<dbReference type="Gene3D" id="3.40.50.2300">
    <property type="match status" value="1"/>
</dbReference>
<dbReference type="Proteomes" id="UP000033869">
    <property type="component" value="Unassembled WGS sequence"/>
</dbReference>
<organism evidence="4 5">
    <name type="scientific">candidate division CPR2 bacterium GW2011_GWC1_41_48</name>
    <dbReference type="NCBI Taxonomy" id="1618344"/>
    <lineage>
        <taxon>Bacteria</taxon>
        <taxon>Bacteria division CPR2</taxon>
    </lineage>
</organism>
<dbReference type="PANTHER" id="PTHR44591:SF3">
    <property type="entry name" value="RESPONSE REGULATORY DOMAIN-CONTAINING PROTEIN"/>
    <property type="match status" value="1"/>
</dbReference>